<dbReference type="RefSeq" id="WP_061835244.1">
    <property type="nucleotide sequence ID" value="NZ_LUKE01000002.1"/>
</dbReference>
<evidence type="ECO:0000313" key="2">
    <source>
        <dbReference type="EMBL" id="KYG64733.1"/>
    </source>
</evidence>
<comment type="caution">
    <text evidence="2">The sequence shown here is derived from an EMBL/GenBank/DDBJ whole genome shotgun (WGS) entry which is preliminary data.</text>
</comment>
<dbReference type="OrthoDB" id="9811033at2"/>
<proteinExistence type="predicted"/>
<reference evidence="2 3" key="1">
    <citation type="submission" date="2016-03" db="EMBL/GenBank/DDBJ databases">
        <authorList>
            <person name="Ploux O."/>
        </authorList>
    </citation>
    <scope>NUCLEOTIDE SEQUENCE [LARGE SCALE GENOMIC DNA]</scope>
    <source>
        <strain evidence="2 3">R0</strain>
    </source>
</reference>
<evidence type="ECO:0000313" key="3">
    <source>
        <dbReference type="Proteomes" id="UP000075320"/>
    </source>
</evidence>
<evidence type="ECO:0000259" key="1">
    <source>
        <dbReference type="PROSITE" id="PS50075"/>
    </source>
</evidence>
<dbReference type="Pfam" id="PF00550">
    <property type="entry name" value="PP-binding"/>
    <property type="match status" value="1"/>
</dbReference>
<dbReference type="SUPFAM" id="SSF47336">
    <property type="entry name" value="ACP-like"/>
    <property type="match status" value="1"/>
</dbReference>
<gene>
    <name evidence="2" type="ORF">AZI86_11025</name>
</gene>
<keyword evidence="3" id="KW-1185">Reference proteome</keyword>
<name>A0A150WM05_BDEBC</name>
<dbReference type="InterPro" id="IPR009081">
    <property type="entry name" value="PP-bd_ACP"/>
</dbReference>
<organism evidence="2 3">
    <name type="scientific">Bdellovibrio bacteriovorus</name>
    <dbReference type="NCBI Taxonomy" id="959"/>
    <lineage>
        <taxon>Bacteria</taxon>
        <taxon>Pseudomonadati</taxon>
        <taxon>Bdellovibrionota</taxon>
        <taxon>Bdellovibrionia</taxon>
        <taxon>Bdellovibrionales</taxon>
        <taxon>Pseudobdellovibrionaceae</taxon>
        <taxon>Bdellovibrio</taxon>
    </lineage>
</organism>
<protein>
    <submittedName>
        <fullName evidence="2">Acyl carrier protein</fullName>
    </submittedName>
</protein>
<dbReference type="EMBL" id="LUKE01000002">
    <property type="protein sequence ID" value="KYG64733.1"/>
    <property type="molecule type" value="Genomic_DNA"/>
</dbReference>
<feature type="domain" description="Carrier" evidence="1">
    <location>
        <begin position="1"/>
        <end position="79"/>
    </location>
</feature>
<dbReference type="Gene3D" id="1.10.1200.10">
    <property type="entry name" value="ACP-like"/>
    <property type="match status" value="1"/>
</dbReference>
<dbReference type="AlphaFoldDB" id="A0A150WM05"/>
<dbReference type="PROSITE" id="PS50075">
    <property type="entry name" value="CARRIER"/>
    <property type="match status" value="1"/>
</dbReference>
<accession>A0A150WM05</accession>
<sequence>MNHNEILEQLTPIFAKVFFDESIKISEKTTAADVVGWDSLNHVALISEVENHFNVQFDIDDIVSMKNVGDMVALIQKNVD</sequence>
<dbReference type="Proteomes" id="UP000075320">
    <property type="component" value="Unassembled WGS sequence"/>
</dbReference>
<dbReference type="InterPro" id="IPR036736">
    <property type="entry name" value="ACP-like_sf"/>
</dbReference>